<sequence>MKKELLQDDFSHKLGLVYILDVSNIYVEAIKMPTAIIIVILL</sequence>
<dbReference type="Proteomes" id="UP000006327">
    <property type="component" value="Unassembled WGS sequence"/>
</dbReference>
<comment type="caution">
    <text evidence="1">The sequence shown here is derived from an EMBL/GenBank/DDBJ whole genome shotgun (WGS) entry which is preliminary data.</text>
</comment>
<dbReference type="AlphaFoldDB" id="K6Z287"/>
<accession>K6Z287</accession>
<keyword evidence="2" id="KW-1185">Reference proteome</keyword>
<dbReference type="STRING" id="493475.GARC_0599"/>
<proteinExistence type="predicted"/>
<evidence type="ECO:0000313" key="1">
    <source>
        <dbReference type="EMBL" id="GAC17580.1"/>
    </source>
</evidence>
<protein>
    <submittedName>
        <fullName evidence="1">Uncharacterized protein</fullName>
    </submittedName>
</protein>
<name>K6Z287_9ALTE</name>
<gene>
    <name evidence="1" type="ORF">GARC_0599</name>
</gene>
<reference evidence="1 2" key="1">
    <citation type="journal article" date="2017" name="Antonie Van Leeuwenhoek">
        <title>Rhizobium rhizosphaerae sp. nov., a novel species isolated from rice rhizosphere.</title>
        <authorList>
            <person name="Zhao J.J."/>
            <person name="Zhang J."/>
            <person name="Zhang R.J."/>
            <person name="Zhang C.W."/>
            <person name="Yin H.Q."/>
            <person name="Zhang X.X."/>
        </authorList>
    </citation>
    <scope>NUCLEOTIDE SEQUENCE [LARGE SCALE GENOMIC DNA]</scope>
    <source>
        <strain evidence="1 2">BSs20135</strain>
    </source>
</reference>
<evidence type="ECO:0000313" key="2">
    <source>
        <dbReference type="Proteomes" id="UP000006327"/>
    </source>
</evidence>
<dbReference type="EMBL" id="BAEO01000008">
    <property type="protein sequence ID" value="GAC17580.1"/>
    <property type="molecule type" value="Genomic_DNA"/>
</dbReference>
<organism evidence="1 2">
    <name type="scientific">Paraglaciecola arctica BSs20135</name>
    <dbReference type="NCBI Taxonomy" id="493475"/>
    <lineage>
        <taxon>Bacteria</taxon>
        <taxon>Pseudomonadati</taxon>
        <taxon>Pseudomonadota</taxon>
        <taxon>Gammaproteobacteria</taxon>
        <taxon>Alteromonadales</taxon>
        <taxon>Alteromonadaceae</taxon>
        <taxon>Paraglaciecola</taxon>
    </lineage>
</organism>